<evidence type="ECO:0000313" key="2">
    <source>
        <dbReference type="Proteomes" id="UP001231445"/>
    </source>
</evidence>
<dbReference type="EMBL" id="CP127221">
    <property type="protein sequence ID" value="WIW96512.1"/>
    <property type="molecule type" value="Genomic_DNA"/>
</dbReference>
<dbReference type="PROSITE" id="PS51257">
    <property type="entry name" value="PROKAR_LIPOPROTEIN"/>
    <property type="match status" value="1"/>
</dbReference>
<dbReference type="KEGG" id="arue:QQX03_05275"/>
<keyword evidence="2" id="KW-1185">Reference proteome</keyword>
<dbReference type="AlphaFoldDB" id="A0A9Y2B493"/>
<gene>
    <name evidence="1" type="ORF">QQX03_05275</name>
</gene>
<reference evidence="1 2" key="1">
    <citation type="submission" date="2023-06" db="EMBL/GenBank/DDBJ databases">
        <title>Altererythrobacter rubellus NBRC 112769 genome.</title>
        <authorList>
            <person name="Zhang K."/>
        </authorList>
    </citation>
    <scope>NUCLEOTIDE SEQUENCE [LARGE SCALE GENOMIC DNA]</scope>
    <source>
        <strain evidence="1 2">NBRC 112769</strain>
    </source>
</reference>
<proteinExistence type="predicted"/>
<evidence type="ECO:0000313" key="1">
    <source>
        <dbReference type="EMBL" id="WIW96512.1"/>
    </source>
</evidence>
<sequence>MTHRRAALVLLASLLSGCVTYPDITRSRSPCRMEPGGWCDFGREKDVRRAASIAE</sequence>
<dbReference type="RefSeq" id="WP_285976818.1">
    <property type="nucleotide sequence ID" value="NZ_CP127221.1"/>
</dbReference>
<organism evidence="1 2">
    <name type="scientific">Altererythrobacter rubellus</name>
    <dbReference type="NCBI Taxonomy" id="2173831"/>
    <lineage>
        <taxon>Bacteria</taxon>
        <taxon>Pseudomonadati</taxon>
        <taxon>Pseudomonadota</taxon>
        <taxon>Alphaproteobacteria</taxon>
        <taxon>Sphingomonadales</taxon>
        <taxon>Erythrobacteraceae</taxon>
        <taxon>Altererythrobacter</taxon>
    </lineage>
</organism>
<accession>A0A9Y2B493</accession>
<name>A0A9Y2B493_9SPHN</name>
<dbReference type="Proteomes" id="UP001231445">
    <property type="component" value="Chromosome"/>
</dbReference>
<protein>
    <submittedName>
        <fullName evidence="1">Uncharacterized protein</fullName>
    </submittedName>
</protein>